<evidence type="ECO:0000256" key="1">
    <source>
        <dbReference type="SAM" id="MobiDB-lite"/>
    </source>
</evidence>
<accession>A0A9X1TAM6</accession>
<gene>
    <name evidence="2" type="ORF">LZD57_04775</name>
</gene>
<proteinExistence type="predicted"/>
<organism evidence="2 3">
    <name type="scientific">Jiella avicenniae</name>
    <dbReference type="NCBI Taxonomy" id="2907202"/>
    <lineage>
        <taxon>Bacteria</taxon>
        <taxon>Pseudomonadati</taxon>
        <taxon>Pseudomonadota</taxon>
        <taxon>Alphaproteobacteria</taxon>
        <taxon>Hyphomicrobiales</taxon>
        <taxon>Aurantimonadaceae</taxon>
        <taxon>Jiella</taxon>
    </lineage>
</organism>
<dbReference type="RefSeq" id="WP_233718003.1">
    <property type="nucleotide sequence ID" value="NZ_JAJUWU010000004.1"/>
</dbReference>
<evidence type="ECO:0000313" key="3">
    <source>
        <dbReference type="Proteomes" id="UP001139035"/>
    </source>
</evidence>
<sequence>MGGDPAAALLDEAMAQSKIPLADGGLRTTPEILLDFRTYQARQVALTRAEKSADVEPSAKVRSMSMAETNERPGPGMKSEPDGGKPPHIVAYEADLAAKLDRQFTAPIGFFERLVDFWSNHFAIEVDKSFYTRATIGAYEREAIRPHVLGRFETMLLAVARHPAMLTYLDNWLSVGVHSRAATIRKDRGLNENFGRELLELHTLGVDGGYDQADVRALANALSGWTMGLNIKRPEEVGTFVFRPGMHEPGPVTVLGTNYGQKGEEQAAAIISDLARHPATARHLSRKLVQAFVADEPPADLVARLADVYLRTDGDLFAVTKALVTSPESWEAPRSKLRSPQEFVIASVRALDVPLRPNEARRALAMLGQMFWQPNSPAGYPGDSRYWLAADAMTNRLDVAQFLAARKRPVDTQALADAVLGNLLSASTREAIQRAETPGQAYALLVMSPEFQRR</sequence>
<evidence type="ECO:0000313" key="2">
    <source>
        <dbReference type="EMBL" id="MCE7027298.1"/>
    </source>
</evidence>
<reference evidence="2" key="1">
    <citation type="submission" date="2022-01" db="EMBL/GenBank/DDBJ databases">
        <title>Jiella avicenniae sp. nov., a novel endophytic bacterium isolated from bark of Avicennia marina.</title>
        <authorList>
            <person name="Tuo L."/>
        </authorList>
    </citation>
    <scope>NUCLEOTIDE SEQUENCE</scope>
    <source>
        <strain evidence="2">CBK1P-4</strain>
    </source>
</reference>
<name>A0A9X1TAM6_9HYPH</name>
<dbReference type="InterPro" id="IPR014917">
    <property type="entry name" value="DUF1800"/>
</dbReference>
<dbReference type="Pfam" id="PF08811">
    <property type="entry name" value="DUF1800"/>
    <property type="match status" value="1"/>
</dbReference>
<dbReference type="Proteomes" id="UP001139035">
    <property type="component" value="Unassembled WGS sequence"/>
</dbReference>
<feature type="region of interest" description="Disordered" evidence="1">
    <location>
        <begin position="47"/>
        <end position="86"/>
    </location>
</feature>
<dbReference type="EMBL" id="JAJUWU010000004">
    <property type="protein sequence ID" value="MCE7027298.1"/>
    <property type="molecule type" value="Genomic_DNA"/>
</dbReference>
<keyword evidence="3" id="KW-1185">Reference proteome</keyword>
<protein>
    <submittedName>
        <fullName evidence="2">DUF1800 domain-containing protein</fullName>
    </submittedName>
</protein>
<comment type="caution">
    <text evidence="2">The sequence shown here is derived from an EMBL/GenBank/DDBJ whole genome shotgun (WGS) entry which is preliminary data.</text>
</comment>
<feature type="compositionally biased region" description="Basic and acidic residues" evidence="1">
    <location>
        <begin position="48"/>
        <end position="59"/>
    </location>
</feature>
<dbReference type="AlphaFoldDB" id="A0A9X1TAM6"/>